<reference evidence="2 3" key="1">
    <citation type="submission" date="2019-06" db="EMBL/GenBank/DDBJ databases">
        <title>A chromosomal-level reference genome of Carpinus fangiana (Coryloideae, Betulaceae).</title>
        <authorList>
            <person name="Yang X."/>
            <person name="Wang Z."/>
            <person name="Zhang L."/>
            <person name="Hao G."/>
            <person name="Liu J."/>
            <person name="Yang Y."/>
        </authorList>
    </citation>
    <scope>NUCLEOTIDE SEQUENCE [LARGE SCALE GENOMIC DNA]</scope>
    <source>
        <strain evidence="2">Cfa_2016G</strain>
        <tissue evidence="2">Leaf</tissue>
    </source>
</reference>
<evidence type="ECO:0000313" key="3">
    <source>
        <dbReference type="Proteomes" id="UP000327013"/>
    </source>
</evidence>
<organism evidence="2 3">
    <name type="scientific">Carpinus fangiana</name>
    <dbReference type="NCBI Taxonomy" id="176857"/>
    <lineage>
        <taxon>Eukaryota</taxon>
        <taxon>Viridiplantae</taxon>
        <taxon>Streptophyta</taxon>
        <taxon>Embryophyta</taxon>
        <taxon>Tracheophyta</taxon>
        <taxon>Spermatophyta</taxon>
        <taxon>Magnoliopsida</taxon>
        <taxon>eudicotyledons</taxon>
        <taxon>Gunneridae</taxon>
        <taxon>Pentapetalae</taxon>
        <taxon>rosids</taxon>
        <taxon>fabids</taxon>
        <taxon>Fagales</taxon>
        <taxon>Betulaceae</taxon>
        <taxon>Carpinus</taxon>
    </lineage>
</organism>
<evidence type="ECO:0000256" key="1">
    <source>
        <dbReference type="SAM" id="MobiDB-lite"/>
    </source>
</evidence>
<evidence type="ECO:0000313" key="2">
    <source>
        <dbReference type="EMBL" id="KAE8037803.1"/>
    </source>
</evidence>
<proteinExistence type="predicted"/>
<dbReference type="OrthoDB" id="1863935at2759"/>
<accession>A0A660KN27</accession>
<feature type="region of interest" description="Disordered" evidence="1">
    <location>
        <begin position="1"/>
        <end position="32"/>
    </location>
</feature>
<feature type="compositionally biased region" description="Basic and acidic residues" evidence="1">
    <location>
        <begin position="1"/>
        <end position="11"/>
    </location>
</feature>
<dbReference type="EMBL" id="CM017324">
    <property type="protein sequence ID" value="KAE8037803.1"/>
    <property type="molecule type" value="Genomic_DNA"/>
</dbReference>
<protein>
    <submittedName>
        <fullName evidence="2">Uncharacterized protein</fullName>
    </submittedName>
</protein>
<name>A0A660KN27_9ROSI</name>
<dbReference type="AlphaFoldDB" id="A0A660KN27"/>
<gene>
    <name evidence="2" type="ORF">FH972_010360</name>
</gene>
<sequence length="103" mass="11981">MAEAIRDKARGEGIGTGLGRLEANGRRSHDERKGLKPRIMVWHRVTSLENRMMYLSPGGSFLEPAVATRTSNKIYMPMIQDNKNVFYSFDTAMYHIFFHRWLF</sequence>
<feature type="compositionally biased region" description="Basic and acidic residues" evidence="1">
    <location>
        <begin position="23"/>
        <end position="32"/>
    </location>
</feature>
<keyword evidence="3" id="KW-1185">Reference proteome</keyword>
<dbReference type="Proteomes" id="UP000327013">
    <property type="component" value="Chromosome 4"/>
</dbReference>